<name>A0A427B7N4_ENSVE</name>
<accession>A0A427B7N4</accession>
<gene>
    <name evidence="1" type="ORF">B296_00011947</name>
</gene>
<organism evidence="1 2">
    <name type="scientific">Ensete ventricosum</name>
    <name type="common">Abyssinian banana</name>
    <name type="synonym">Musa ensete</name>
    <dbReference type="NCBI Taxonomy" id="4639"/>
    <lineage>
        <taxon>Eukaryota</taxon>
        <taxon>Viridiplantae</taxon>
        <taxon>Streptophyta</taxon>
        <taxon>Embryophyta</taxon>
        <taxon>Tracheophyta</taxon>
        <taxon>Spermatophyta</taxon>
        <taxon>Magnoliopsida</taxon>
        <taxon>Liliopsida</taxon>
        <taxon>Zingiberales</taxon>
        <taxon>Musaceae</taxon>
        <taxon>Ensete</taxon>
    </lineage>
</organism>
<proteinExistence type="predicted"/>
<dbReference type="AlphaFoldDB" id="A0A427B7N4"/>
<dbReference type="EMBL" id="AMZH03000290">
    <property type="protein sequence ID" value="RRT84499.1"/>
    <property type="molecule type" value="Genomic_DNA"/>
</dbReference>
<sequence length="116" mass="13045">MVADAASISHRVVDRHCPFLSRHANSHYDSAAASTATTIFLSAIPHSHRFTEGIRKLAENTKGDHRKKTKRLAARMPEATGLAGVLKGKTTTCRFLFDAPRRLQSNDPQRKIWYHH</sequence>
<comment type="caution">
    <text evidence="1">The sequence shown here is derived from an EMBL/GenBank/DDBJ whole genome shotgun (WGS) entry which is preliminary data.</text>
</comment>
<dbReference type="Proteomes" id="UP000287651">
    <property type="component" value="Unassembled WGS sequence"/>
</dbReference>
<evidence type="ECO:0000313" key="2">
    <source>
        <dbReference type="Proteomes" id="UP000287651"/>
    </source>
</evidence>
<evidence type="ECO:0000313" key="1">
    <source>
        <dbReference type="EMBL" id="RRT84499.1"/>
    </source>
</evidence>
<reference evidence="1 2" key="1">
    <citation type="journal article" date="2014" name="Agronomy (Basel)">
        <title>A Draft Genome Sequence for Ensete ventricosum, the Drought-Tolerant Tree Against Hunger.</title>
        <authorList>
            <person name="Harrison J."/>
            <person name="Moore K.A."/>
            <person name="Paszkiewicz K."/>
            <person name="Jones T."/>
            <person name="Grant M."/>
            <person name="Ambacheew D."/>
            <person name="Muzemil S."/>
            <person name="Studholme D.J."/>
        </authorList>
    </citation>
    <scope>NUCLEOTIDE SEQUENCE [LARGE SCALE GENOMIC DNA]</scope>
</reference>
<protein>
    <submittedName>
        <fullName evidence="1">Uncharacterized protein</fullName>
    </submittedName>
</protein>